<feature type="compositionally biased region" description="Basic and acidic residues" evidence="1">
    <location>
        <begin position="37"/>
        <end position="56"/>
    </location>
</feature>
<feature type="region of interest" description="Disordered" evidence="1">
    <location>
        <begin position="1"/>
        <end position="69"/>
    </location>
</feature>
<evidence type="ECO:0000256" key="1">
    <source>
        <dbReference type="SAM" id="MobiDB-lite"/>
    </source>
</evidence>
<reference evidence="2 3" key="1">
    <citation type="journal article" date="2014" name="PLoS Genet.">
        <title>Phylogenetically driven sequencing of extremely halophilic archaea reveals strategies for static and dynamic osmo-response.</title>
        <authorList>
            <person name="Becker E.A."/>
            <person name="Seitzer P.M."/>
            <person name="Tritt A."/>
            <person name="Larsen D."/>
            <person name="Krusor M."/>
            <person name="Yao A.I."/>
            <person name="Wu D."/>
            <person name="Madern D."/>
            <person name="Eisen J.A."/>
            <person name="Darling A.E."/>
            <person name="Facciotti M.T."/>
        </authorList>
    </citation>
    <scope>NUCLEOTIDE SEQUENCE [LARGE SCALE GENOMIC DNA]</scope>
    <source>
        <strain evidence="2 3">2-9-1</strain>
    </source>
</reference>
<evidence type="ECO:0000313" key="2">
    <source>
        <dbReference type="EMBL" id="ELZ19730.1"/>
    </source>
</evidence>
<proteinExistence type="predicted"/>
<comment type="caution">
    <text evidence="2">The sequence shown here is derived from an EMBL/GenBank/DDBJ whole genome shotgun (WGS) entry which is preliminary data.</text>
</comment>
<keyword evidence="3" id="KW-1185">Reference proteome</keyword>
<protein>
    <submittedName>
        <fullName evidence="2">Uncharacterized protein</fullName>
    </submittedName>
</protein>
<dbReference type="eggNOG" id="ENOG502N62Q">
    <property type="taxonomic scope" value="Archaea"/>
</dbReference>
<dbReference type="AlphaFoldDB" id="M0C919"/>
<evidence type="ECO:0000313" key="3">
    <source>
        <dbReference type="Proteomes" id="UP000011626"/>
    </source>
</evidence>
<dbReference type="STRING" id="797114.C475_22344"/>
<organism evidence="2 3">
    <name type="scientific">Halosimplex carlsbadense 2-9-1</name>
    <dbReference type="NCBI Taxonomy" id="797114"/>
    <lineage>
        <taxon>Archaea</taxon>
        <taxon>Methanobacteriati</taxon>
        <taxon>Methanobacteriota</taxon>
        <taxon>Stenosarchaea group</taxon>
        <taxon>Halobacteria</taxon>
        <taxon>Halobacteriales</taxon>
        <taxon>Haloarculaceae</taxon>
        <taxon>Halosimplex</taxon>
    </lineage>
</organism>
<gene>
    <name evidence="2" type="ORF">C475_22344</name>
</gene>
<dbReference type="EMBL" id="AOIU01000049">
    <property type="protein sequence ID" value="ELZ19730.1"/>
    <property type="molecule type" value="Genomic_DNA"/>
</dbReference>
<name>M0C919_9EURY</name>
<feature type="compositionally biased region" description="Polar residues" evidence="1">
    <location>
        <begin position="7"/>
        <end position="17"/>
    </location>
</feature>
<accession>M0C919</accession>
<dbReference type="Proteomes" id="UP000011626">
    <property type="component" value="Unassembled WGS sequence"/>
</dbReference>
<sequence length="109" mass="11780">MNDIHPSEQSIEQQHQIGLTDGRNIEERPPYVASFKTGDEPMFKKPDHDPHGEVSARAHYSSTSCDSPGCETTGLVATEILEDSAGLTGLPPFDIICTICAESGEFDSS</sequence>